<proteinExistence type="inferred from homology"/>
<dbReference type="InterPro" id="IPR011701">
    <property type="entry name" value="MFS"/>
</dbReference>
<dbReference type="InterPro" id="IPR020846">
    <property type="entry name" value="MFS_dom"/>
</dbReference>
<feature type="compositionally biased region" description="Polar residues" evidence="3">
    <location>
        <begin position="13"/>
        <end position="32"/>
    </location>
</feature>
<feature type="transmembrane region" description="Helical" evidence="4">
    <location>
        <begin position="295"/>
        <end position="314"/>
    </location>
</feature>
<dbReference type="EMBL" id="JAWRVI010000035">
    <property type="protein sequence ID" value="KAK4087119.1"/>
    <property type="molecule type" value="Genomic_DNA"/>
</dbReference>
<evidence type="ECO:0000256" key="2">
    <source>
        <dbReference type="ARBA" id="ARBA00006727"/>
    </source>
</evidence>
<feature type="transmembrane region" description="Helical" evidence="4">
    <location>
        <begin position="326"/>
        <end position="345"/>
    </location>
</feature>
<keyword evidence="4" id="KW-1133">Transmembrane helix</keyword>
<feature type="domain" description="Major facilitator superfamily (MFS) profile" evidence="5">
    <location>
        <begin position="261"/>
        <end position="451"/>
    </location>
</feature>
<feature type="transmembrane region" description="Helical" evidence="4">
    <location>
        <begin position="217"/>
        <end position="239"/>
    </location>
</feature>
<evidence type="ECO:0000313" key="6">
    <source>
        <dbReference type="EMBL" id="KAK4087119.1"/>
    </source>
</evidence>
<evidence type="ECO:0000313" key="7">
    <source>
        <dbReference type="Proteomes" id="UP001287286"/>
    </source>
</evidence>
<comment type="similarity">
    <text evidence="2">Belongs to the major facilitator superfamily. Monocarboxylate porter (TC 2.A.1.13) family.</text>
</comment>
<evidence type="ECO:0000259" key="5">
    <source>
        <dbReference type="PROSITE" id="PS50850"/>
    </source>
</evidence>
<feature type="transmembrane region" description="Helical" evidence="4">
    <location>
        <begin position="99"/>
        <end position="118"/>
    </location>
</feature>
<dbReference type="Proteomes" id="UP001287286">
    <property type="component" value="Unassembled WGS sequence"/>
</dbReference>
<feature type="region of interest" description="Disordered" evidence="3">
    <location>
        <begin position="1"/>
        <end position="49"/>
    </location>
</feature>
<feature type="transmembrane region" description="Helical" evidence="4">
    <location>
        <begin position="56"/>
        <end position="79"/>
    </location>
</feature>
<keyword evidence="4" id="KW-0812">Transmembrane</keyword>
<dbReference type="SUPFAM" id="SSF103473">
    <property type="entry name" value="MFS general substrate transporter"/>
    <property type="match status" value="1"/>
</dbReference>
<keyword evidence="7" id="KW-1185">Reference proteome</keyword>
<feature type="transmembrane region" description="Helical" evidence="4">
    <location>
        <begin position="150"/>
        <end position="172"/>
    </location>
</feature>
<feature type="transmembrane region" description="Helical" evidence="4">
    <location>
        <begin position="351"/>
        <end position="375"/>
    </location>
</feature>
<feature type="transmembrane region" description="Helical" evidence="4">
    <location>
        <begin position="260"/>
        <end position="283"/>
    </location>
</feature>
<comment type="caution">
    <text evidence="6">The sequence shown here is derived from an EMBL/GenBank/DDBJ whole genome shotgun (WGS) entry which is preliminary data.</text>
</comment>
<organism evidence="6 7">
    <name type="scientific">Purpureocillium lilacinum</name>
    <name type="common">Paecilomyces lilacinus</name>
    <dbReference type="NCBI Taxonomy" id="33203"/>
    <lineage>
        <taxon>Eukaryota</taxon>
        <taxon>Fungi</taxon>
        <taxon>Dikarya</taxon>
        <taxon>Ascomycota</taxon>
        <taxon>Pezizomycotina</taxon>
        <taxon>Sordariomycetes</taxon>
        <taxon>Hypocreomycetidae</taxon>
        <taxon>Hypocreales</taxon>
        <taxon>Ophiocordycipitaceae</taxon>
        <taxon>Purpureocillium</taxon>
    </lineage>
</organism>
<dbReference type="PANTHER" id="PTHR11360">
    <property type="entry name" value="MONOCARBOXYLATE TRANSPORTER"/>
    <property type="match status" value="1"/>
</dbReference>
<dbReference type="InterPro" id="IPR050327">
    <property type="entry name" value="Proton-linked_MCT"/>
</dbReference>
<dbReference type="Pfam" id="PF07690">
    <property type="entry name" value="MFS_1"/>
    <property type="match status" value="1"/>
</dbReference>
<dbReference type="PROSITE" id="PS50850">
    <property type="entry name" value="MFS"/>
    <property type="match status" value="1"/>
</dbReference>
<gene>
    <name evidence="6" type="ORF">Purlil1_8638</name>
</gene>
<feature type="transmembrane region" description="Helical" evidence="4">
    <location>
        <begin position="415"/>
        <end position="438"/>
    </location>
</feature>
<dbReference type="Gene3D" id="1.20.1250.20">
    <property type="entry name" value="MFS general substrate transporter like domains"/>
    <property type="match status" value="2"/>
</dbReference>
<comment type="subcellular location">
    <subcellularLocation>
        <location evidence="1">Membrane</location>
        <topology evidence="1">Multi-pass membrane protein</topology>
    </subcellularLocation>
</comment>
<feature type="transmembrane region" description="Helical" evidence="4">
    <location>
        <begin position="387"/>
        <end position="409"/>
    </location>
</feature>
<reference evidence="6 7" key="1">
    <citation type="journal article" date="2024" name="Microbiol. Resour. Announc.">
        <title>Genome annotations for the ascomycete fungi Trichoderma harzianum, Trichoderma aggressivum, and Purpureocillium lilacinum.</title>
        <authorList>
            <person name="Beijen E.P.W."/>
            <person name="Ohm R.A."/>
        </authorList>
    </citation>
    <scope>NUCLEOTIDE SEQUENCE [LARGE SCALE GENOMIC DNA]</scope>
    <source>
        <strain evidence="6 7">CBS 150709</strain>
    </source>
</reference>
<feature type="transmembrane region" description="Helical" evidence="4">
    <location>
        <begin position="125"/>
        <end position="144"/>
    </location>
</feature>
<sequence>MTLTDKKPPRMSGSDSGSGNTATPVQQQQLPTEKTEPEPVAPAPLTAQSPPPDGGIVAWLHVVGGFMLFFNSWGLLNTFGVYQSYYESGAMFNRSSSDISWIGALQAYLVFLVGLFAGPIYDRGYFKSLIVFGCLAITFGHMMLSLCSQYWQVILSQGFVIGIGAGCLFVPCASIMPSYFRAKLGLAMGLASAGSSFGGVIYPIMLNRLMDQVGFAWATRIIGFVVFGTLMIPIAVMKMRFKAPKARALIDVSAFKDRPYVLFLVATMVGFAGLNVAVFYTSFYPLNLGLADSSLSFYMVAIFNAASTLGRILPNALSDLIGPFNTITPCAILTGVTLFCMAAVRHLAEDMVLTVLIGFFSGVFIAMPPVCFAALTPDRSKLGTRVGMGFGTVIAFSMLIGGPVAGAILGTQEPLNWLGCWMFAGAFATVSGFMYAVLRVMRVGPGLVVKG</sequence>
<protein>
    <recommendedName>
        <fullName evidence="5">Major facilitator superfamily (MFS) profile domain-containing protein</fullName>
    </recommendedName>
</protein>
<name>A0ABR0BSS3_PURLI</name>
<dbReference type="PANTHER" id="PTHR11360:SF234">
    <property type="entry name" value="MFS-TYPE TRANSPORTER DBAD-RELATED"/>
    <property type="match status" value="1"/>
</dbReference>
<feature type="transmembrane region" description="Helical" evidence="4">
    <location>
        <begin position="184"/>
        <end position="205"/>
    </location>
</feature>
<evidence type="ECO:0000256" key="3">
    <source>
        <dbReference type="SAM" id="MobiDB-lite"/>
    </source>
</evidence>
<evidence type="ECO:0000256" key="1">
    <source>
        <dbReference type="ARBA" id="ARBA00004141"/>
    </source>
</evidence>
<dbReference type="InterPro" id="IPR036259">
    <property type="entry name" value="MFS_trans_sf"/>
</dbReference>
<keyword evidence="4" id="KW-0472">Membrane</keyword>
<evidence type="ECO:0000256" key="4">
    <source>
        <dbReference type="SAM" id="Phobius"/>
    </source>
</evidence>
<accession>A0ABR0BSS3</accession>